<keyword evidence="4" id="KW-0862">Zinc</keyword>
<keyword evidence="6" id="KW-0694">RNA-binding</keyword>
<evidence type="ECO:0000256" key="5">
    <source>
        <dbReference type="ARBA" id="ARBA00022839"/>
    </source>
</evidence>
<dbReference type="PANTHER" id="PTHR43694:SF1">
    <property type="entry name" value="RIBONUCLEASE J"/>
    <property type="match status" value="1"/>
</dbReference>
<dbReference type="InterPro" id="IPR011108">
    <property type="entry name" value="RMMBL"/>
</dbReference>
<dbReference type="CDD" id="cd07714">
    <property type="entry name" value="RNaseJ_MBL-fold"/>
    <property type="match status" value="1"/>
</dbReference>
<dbReference type="InterPro" id="IPR001279">
    <property type="entry name" value="Metallo-B-lactamas"/>
</dbReference>
<evidence type="ECO:0000256" key="3">
    <source>
        <dbReference type="ARBA" id="ARBA00022801"/>
    </source>
</evidence>
<name>A0A6N4R8G0_BLAVI</name>
<evidence type="ECO:0000313" key="9">
    <source>
        <dbReference type="Proteomes" id="UP000320948"/>
    </source>
</evidence>
<accession>A0A6N4R8G0</accession>
<evidence type="ECO:0000256" key="4">
    <source>
        <dbReference type="ARBA" id="ARBA00022833"/>
    </source>
</evidence>
<dbReference type="Gene3D" id="3.60.15.10">
    <property type="entry name" value="Ribonuclease Z/Hydroxyacylglutathione hydrolase-like"/>
    <property type="match status" value="1"/>
</dbReference>
<dbReference type="PANTHER" id="PTHR43694">
    <property type="entry name" value="RIBONUCLEASE J"/>
    <property type="match status" value="1"/>
</dbReference>
<evidence type="ECO:0000256" key="6">
    <source>
        <dbReference type="ARBA" id="ARBA00022884"/>
    </source>
</evidence>
<dbReference type="Pfam" id="PF00753">
    <property type="entry name" value="Lactamase_B"/>
    <property type="match status" value="1"/>
</dbReference>
<dbReference type="Proteomes" id="UP000320948">
    <property type="component" value="Unassembled WGS sequence"/>
</dbReference>
<keyword evidence="5" id="KW-0269">Exonuclease</keyword>
<evidence type="ECO:0000256" key="2">
    <source>
        <dbReference type="ARBA" id="ARBA00022723"/>
    </source>
</evidence>
<reference evidence="8 9" key="1">
    <citation type="journal article" date="2017" name="Nat. Commun.">
        <title>In situ click chemistry generation of cyclooxygenase-2 inhibitors.</title>
        <authorList>
            <person name="Bhardwaj A."/>
            <person name="Kaur J."/>
            <person name="Wuest M."/>
            <person name="Wuest F."/>
        </authorList>
    </citation>
    <scope>NUCLEOTIDE SEQUENCE [LARGE SCALE GENOMIC DNA]</scope>
    <source>
        <strain evidence="8">S2_018_000_R2_106</strain>
    </source>
</reference>
<feature type="domain" description="Metallo-beta-lactamase" evidence="7">
    <location>
        <begin position="20"/>
        <end position="217"/>
    </location>
</feature>
<evidence type="ECO:0000259" key="7">
    <source>
        <dbReference type="SMART" id="SM00849"/>
    </source>
</evidence>
<dbReference type="GO" id="GO:0003723">
    <property type="term" value="F:RNA binding"/>
    <property type="evidence" value="ECO:0007669"/>
    <property type="project" value="UniProtKB-KW"/>
</dbReference>
<evidence type="ECO:0000313" key="8">
    <source>
        <dbReference type="EMBL" id="TKW61471.1"/>
    </source>
</evidence>
<gene>
    <name evidence="8" type="ORF">DI628_02290</name>
</gene>
<protein>
    <submittedName>
        <fullName evidence="8">Ribonuclease J</fullName>
    </submittedName>
</protein>
<dbReference type="Pfam" id="PF17770">
    <property type="entry name" value="RNase_J_C"/>
    <property type="match status" value="1"/>
</dbReference>
<dbReference type="InterPro" id="IPR055132">
    <property type="entry name" value="RNase_J_b_CASP"/>
</dbReference>
<evidence type="ECO:0000256" key="1">
    <source>
        <dbReference type="ARBA" id="ARBA00022722"/>
    </source>
</evidence>
<keyword evidence="2" id="KW-0479">Metal-binding</keyword>
<dbReference type="Gene3D" id="3.10.20.580">
    <property type="match status" value="1"/>
</dbReference>
<keyword evidence="3" id="KW-0378">Hydrolase</keyword>
<comment type="caution">
    <text evidence="8">The sequence shown here is derived from an EMBL/GenBank/DDBJ whole genome shotgun (WGS) entry which is preliminary data.</text>
</comment>
<keyword evidence="1" id="KW-0540">Nuclease</keyword>
<dbReference type="Gene3D" id="3.40.50.10710">
    <property type="entry name" value="Metallo-hydrolase/oxidoreductase"/>
    <property type="match status" value="1"/>
</dbReference>
<dbReference type="InterPro" id="IPR042173">
    <property type="entry name" value="RNase_J_2"/>
</dbReference>
<sequence>MSNKHKHLAALPLGGVGIIGTNMMVYDCDGDLIVVDAGISFPDDTCPGTDVIMPDTRFLREHAKSIKAVFITHAHEDHIGGVGYMWDDFGGAPVYASPLSQMVITGKLQELGIQPKKGQLKTVTTREQYQVGNFSVEFVPVSHSVPEAFALAIRTKYGTIVHTGDYKFDDAAPFGQKTDEERLAEIGKEGVLAVFGDSTNVLNPNSTGSEAPVLEHLTKLLNEAKGRVFFAAFASHFGRTFEVAKVAAKQGRKICFLGRTINKFITHSKALGYWPKELNNWVIDAEEAAGLPAEKVFVFASGTQGEPASSLTRLSQGADVRGLKIRQGDTVIMSSKMIPGNEKGILAVINGFALLNANIISEITDKKTHVSGHPGAPDVKRMYSLLKPTFVIPVHGEPIMFKGHAELARAEGYTPVMLKNGHKLVLAEPMQDPKEAKADAKVEAKAEGAKEAKEAKQPKAFRPYITKHSYPHGFNYVDGLNILENDPLIIKERRKLSYDGVVVAALAIRTTTGEWLGEISLNTRGLMDEVIQADILKDGIGKTTQALEAVFQDGRINDRQRANEVIQQTLRRHFKHQRGKQPTCIVTFVDV</sequence>
<dbReference type="SMART" id="SM00849">
    <property type="entry name" value="Lactamase_B"/>
    <property type="match status" value="1"/>
</dbReference>
<dbReference type="GO" id="GO:0004527">
    <property type="term" value="F:exonuclease activity"/>
    <property type="evidence" value="ECO:0007669"/>
    <property type="project" value="UniProtKB-KW"/>
</dbReference>
<dbReference type="InterPro" id="IPR041636">
    <property type="entry name" value="RNase_J_C"/>
</dbReference>
<dbReference type="Pfam" id="PF07521">
    <property type="entry name" value="RMMBL"/>
    <property type="match status" value="1"/>
</dbReference>
<dbReference type="Pfam" id="PF22505">
    <property type="entry name" value="RNase_J_b_CASP"/>
    <property type="match status" value="1"/>
</dbReference>
<dbReference type="InterPro" id="IPR036866">
    <property type="entry name" value="RibonucZ/Hydroxyglut_hydro"/>
</dbReference>
<dbReference type="EMBL" id="VAFM01000001">
    <property type="protein sequence ID" value="TKW61471.1"/>
    <property type="molecule type" value="Genomic_DNA"/>
</dbReference>
<dbReference type="GO" id="GO:0046872">
    <property type="term" value="F:metal ion binding"/>
    <property type="evidence" value="ECO:0007669"/>
    <property type="project" value="UniProtKB-KW"/>
</dbReference>
<organism evidence="8 9">
    <name type="scientific">Blastochloris viridis</name>
    <name type="common">Rhodopseudomonas viridis</name>
    <dbReference type="NCBI Taxonomy" id="1079"/>
    <lineage>
        <taxon>Bacteria</taxon>
        <taxon>Pseudomonadati</taxon>
        <taxon>Pseudomonadota</taxon>
        <taxon>Alphaproteobacteria</taxon>
        <taxon>Hyphomicrobiales</taxon>
        <taxon>Blastochloridaceae</taxon>
        <taxon>Blastochloris</taxon>
    </lineage>
</organism>
<dbReference type="AlphaFoldDB" id="A0A6N4R8G0"/>
<dbReference type="SUPFAM" id="SSF56281">
    <property type="entry name" value="Metallo-hydrolase/oxidoreductase"/>
    <property type="match status" value="1"/>
</dbReference>
<proteinExistence type="predicted"/>